<dbReference type="SUPFAM" id="SSF50494">
    <property type="entry name" value="Trypsin-like serine proteases"/>
    <property type="match status" value="2"/>
</dbReference>
<sequence>MIDSSTERKVDDSNTIEALKQSCVLVRVCGNDPSSARSNSRSFSYTSNGKTIFSCSGFIVDKEKGYIITSSVIFIPFINDLLDKSDKGIEIDIILNTDTNVTLDSNSSNSSINSNNGRIYDPLNSWKSCKFIQFINPSESSVSLLKELGTHFIISPSPSSSTTTGQLNASTVSSQIDTDINSLPFGLVLLELIDKSLLKATVTTTNSNSNSKDTISQVVIGNSLNESSGNKVYVVGSPFGFISPTMFLNSISSGIICNQISLPNVRYSNPTLYLIDARCLPGNEGSAVFNRNGLLIGVVGPPIKSKNEKLPFTLTPVLPIHNFLSKLQQMRVCPPSSLSLLNSPPSTSLFANNITKTMTQNAIVLIQFKNSWGSGVLISENGYILTNAHLIIPSIPSLQSIVTSVTTPKSFDRSLYQDQQVDIRINDGAIKGNENNNNTNNQWFKGTIEYISHTHLDIALIKVDLNNNNNNNNSVNHNHNHNHHNHNNNNHNQLIKFNHVECNTLLNPQYGTPVVVLGYPLIPPTQNPSLSITKGIISNIVYVDQCAVSYQTTASVHSGNSGGGLFDLNGKFLGIVTCNAKQKNGSIITELNFTIPATSLIHFFSYANGSDPYALDIMKSTSTNKFLKALWKLQITPPPLTSNNTLKSDNNKLSTTVKSKL</sequence>
<dbReference type="GO" id="GO:0016485">
    <property type="term" value="P:protein processing"/>
    <property type="evidence" value="ECO:0007669"/>
    <property type="project" value="InterPro"/>
</dbReference>
<keyword evidence="4" id="KW-1185">Reference proteome</keyword>
<dbReference type="InterPro" id="IPR001940">
    <property type="entry name" value="Peptidase_S1C"/>
</dbReference>
<dbReference type="OrthoDB" id="17845at2759"/>
<dbReference type="InterPro" id="IPR009003">
    <property type="entry name" value="Peptidase_S1_PA"/>
</dbReference>
<dbReference type="Gene3D" id="2.40.10.10">
    <property type="entry name" value="Trypsin-like serine proteases"/>
    <property type="match status" value="3"/>
</dbReference>
<feature type="region of interest" description="Disordered" evidence="2">
    <location>
        <begin position="642"/>
        <end position="661"/>
    </location>
</feature>
<accession>A0A8J4PV93</accession>
<dbReference type="PANTHER" id="PTHR21004">
    <property type="entry name" value="SERINE PROTEASE-RELATED"/>
    <property type="match status" value="1"/>
</dbReference>
<dbReference type="GO" id="GO:0031998">
    <property type="term" value="P:regulation of fatty acid beta-oxidation"/>
    <property type="evidence" value="ECO:0007669"/>
    <property type="project" value="TreeGrafter"/>
</dbReference>
<proteinExistence type="inferred from homology"/>
<dbReference type="PANTHER" id="PTHR21004:SF0">
    <property type="entry name" value="PEROXISOMAL LEADER PEPTIDE-PROCESSING PROTEASE"/>
    <property type="match status" value="1"/>
</dbReference>
<dbReference type="Pfam" id="PF13365">
    <property type="entry name" value="Trypsin_2"/>
    <property type="match status" value="2"/>
</dbReference>
<dbReference type="AlphaFoldDB" id="A0A8J4PV93"/>
<comment type="caution">
    <text evidence="3">The sequence shown here is derived from an EMBL/GenBank/DDBJ whole genome shotgun (WGS) entry which is preliminary data.</text>
</comment>
<dbReference type="GO" id="GO:0005777">
    <property type="term" value="C:peroxisome"/>
    <property type="evidence" value="ECO:0007669"/>
    <property type="project" value="InterPro"/>
</dbReference>
<reference evidence="3" key="1">
    <citation type="submission" date="2020-01" db="EMBL/GenBank/DDBJ databases">
        <title>Development of genomics and gene disruption for Polysphondylium violaceum indicates a role for the polyketide synthase stlB in stalk morphogenesis.</title>
        <authorList>
            <person name="Narita B."/>
            <person name="Kawabe Y."/>
            <person name="Kin K."/>
            <person name="Saito T."/>
            <person name="Gibbs R."/>
            <person name="Kuspa A."/>
            <person name="Muzny D."/>
            <person name="Queller D."/>
            <person name="Richards S."/>
            <person name="Strassman J."/>
            <person name="Sucgang R."/>
            <person name="Worley K."/>
            <person name="Schaap P."/>
        </authorList>
    </citation>
    <scope>NUCLEOTIDE SEQUENCE</scope>
    <source>
        <strain evidence="3">QSvi11</strain>
    </source>
</reference>
<evidence type="ECO:0000256" key="1">
    <source>
        <dbReference type="ARBA" id="ARBA00010541"/>
    </source>
</evidence>
<dbReference type="GO" id="GO:0004252">
    <property type="term" value="F:serine-type endopeptidase activity"/>
    <property type="evidence" value="ECO:0007669"/>
    <property type="project" value="InterPro"/>
</dbReference>
<organism evidence="3 4">
    <name type="scientific">Polysphondylium violaceum</name>
    <dbReference type="NCBI Taxonomy" id="133409"/>
    <lineage>
        <taxon>Eukaryota</taxon>
        <taxon>Amoebozoa</taxon>
        <taxon>Evosea</taxon>
        <taxon>Eumycetozoa</taxon>
        <taxon>Dictyostelia</taxon>
        <taxon>Dictyosteliales</taxon>
        <taxon>Dictyosteliaceae</taxon>
        <taxon>Polysphondylium</taxon>
    </lineage>
</organism>
<name>A0A8J4PV93_9MYCE</name>
<protein>
    <submittedName>
        <fullName evidence="3">Uncharacterized protein</fullName>
    </submittedName>
</protein>
<dbReference type="InterPro" id="IPR043504">
    <property type="entry name" value="Peptidase_S1_PA_chymotrypsin"/>
</dbReference>
<dbReference type="InterPro" id="IPR039245">
    <property type="entry name" value="TYSND1/DEG15"/>
</dbReference>
<gene>
    <name evidence="3" type="ORF">CYY_003116</name>
</gene>
<comment type="similarity">
    <text evidence="1">Belongs to the peptidase S1C family.</text>
</comment>
<evidence type="ECO:0000313" key="4">
    <source>
        <dbReference type="Proteomes" id="UP000695562"/>
    </source>
</evidence>
<dbReference type="PRINTS" id="PR00834">
    <property type="entry name" value="PROTEASES2C"/>
</dbReference>
<evidence type="ECO:0000256" key="2">
    <source>
        <dbReference type="SAM" id="MobiDB-lite"/>
    </source>
</evidence>
<dbReference type="EMBL" id="AJWJ01000094">
    <property type="protein sequence ID" value="KAF2075573.1"/>
    <property type="molecule type" value="Genomic_DNA"/>
</dbReference>
<dbReference type="Proteomes" id="UP000695562">
    <property type="component" value="Unassembled WGS sequence"/>
</dbReference>
<evidence type="ECO:0000313" key="3">
    <source>
        <dbReference type="EMBL" id="KAF2075573.1"/>
    </source>
</evidence>